<dbReference type="Proteomes" id="UP001280121">
    <property type="component" value="Unassembled WGS sequence"/>
</dbReference>
<dbReference type="EMBL" id="JANJYI010000008">
    <property type="protein sequence ID" value="KAK2637772.1"/>
    <property type="molecule type" value="Genomic_DNA"/>
</dbReference>
<keyword evidence="2" id="KW-1185">Reference proteome</keyword>
<dbReference type="AlphaFoldDB" id="A0AAD9WPJ1"/>
<protein>
    <submittedName>
        <fullName evidence="1">Uncharacterized protein</fullName>
    </submittedName>
</protein>
<dbReference type="PANTHER" id="PTHR33317:SF1">
    <property type="entry name" value="POLYNUCLEOTIDYL TRANSFERASE, RIBONUCLEASE H-LIKE SUPERFAMILY PROTEIN"/>
    <property type="match status" value="1"/>
</dbReference>
<name>A0AAD9WPJ1_9ROSI</name>
<sequence length="122" mass="14122">MKFVKPLNMFKELLKRNHSKRGRFLGLSINEKHVDLAVSDQDNLYAVPLRNAKFCQCYSDVDRHEGSMDLMADKFRTLISEHNLAGFVVDYPYGTNETITRKRLGVSFQVVNFIDYISFALI</sequence>
<proteinExistence type="predicted"/>
<reference evidence="1" key="1">
    <citation type="journal article" date="2023" name="Plant J.">
        <title>Genome sequences and population genomics provide insights into the demographic history, inbreeding, and mutation load of two 'living fossil' tree species of Dipteronia.</title>
        <authorList>
            <person name="Feng Y."/>
            <person name="Comes H.P."/>
            <person name="Chen J."/>
            <person name="Zhu S."/>
            <person name="Lu R."/>
            <person name="Zhang X."/>
            <person name="Li P."/>
            <person name="Qiu J."/>
            <person name="Olsen K.M."/>
            <person name="Qiu Y."/>
        </authorList>
    </citation>
    <scope>NUCLEOTIDE SEQUENCE</scope>
    <source>
        <strain evidence="1">KIB01</strain>
    </source>
</reference>
<evidence type="ECO:0000313" key="2">
    <source>
        <dbReference type="Proteomes" id="UP001280121"/>
    </source>
</evidence>
<gene>
    <name evidence="1" type="ORF">Ddye_025567</name>
</gene>
<organism evidence="1 2">
    <name type="scientific">Dipteronia dyeriana</name>
    <dbReference type="NCBI Taxonomy" id="168575"/>
    <lineage>
        <taxon>Eukaryota</taxon>
        <taxon>Viridiplantae</taxon>
        <taxon>Streptophyta</taxon>
        <taxon>Embryophyta</taxon>
        <taxon>Tracheophyta</taxon>
        <taxon>Spermatophyta</taxon>
        <taxon>Magnoliopsida</taxon>
        <taxon>eudicotyledons</taxon>
        <taxon>Gunneridae</taxon>
        <taxon>Pentapetalae</taxon>
        <taxon>rosids</taxon>
        <taxon>malvids</taxon>
        <taxon>Sapindales</taxon>
        <taxon>Sapindaceae</taxon>
        <taxon>Hippocastanoideae</taxon>
        <taxon>Acereae</taxon>
        <taxon>Dipteronia</taxon>
    </lineage>
</organism>
<evidence type="ECO:0000313" key="1">
    <source>
        <dbReference type="EMBL" id="KAK2637772.1"/>
    </source>
</evidence>
<comment type="caution">
    <text evidence="1">The sequence shown here is derived from an EMBL/GenBank/DDBJ whole genome shotgun (WGS) entry which is preliminary data.</text>
</comment>
<dbReference type="PANTHER" id="PTHR33317">
    <property type="entry name" value="POLYNUCLEOTIDYL TRANSFERASE, RIBONUCLEASE H-LIKE SUPERFAMILY PROTEIN"/>
    <property type="match status" value="1"/>
</dbReference>
<dbReference type="GO" id="GO:0000967">
    <property type="term" value="P:rRNA 5'-end processing"/>
    <property type="evidence" value="ECO:0007669"/>
    <property type="project" value="TreeGrafter"/>
</dbReference>
<accession>A0AAD9WPJ1</accession>
<dbReference type="InterPro" id="IPR005227">
    <property type="entry name" value="YqgF"/>
</dbReference>